<dbReference type="WBParaSite" id="HNAJ_0000852501-mRNA-1">
    <property type="protein sequence ID" value="HNAJ_0000852501-mRNA-1"/>
    <property type="gene ID" value="HNAJ_0000852501"/>
</dbReference>
<feature type="compositionally biased region" description="Basic and acidic residues" evidence="2">
    <location>
        <begin position="30"/>
        <end position="43"/>
    </location>
</feature>
<evidence type="ECO:0000313" key="4">
    <source>
        <dbReference type="Proteomes" id="UP000278807"/>
    </source>
</evidence>
<sequence length="290" mass="34141">MGNRVSTTHRFLRFTRHRGVRNDSPVGVEEPVKVGEETKHSTSNDEIGEVTNRMQQKTTNENPVEEKEVEAEIECREDTDSECSSSLREFLMLEKLCEEYEDLEQIKNRIEEENVSEKAIEKTVEETEIESRGDEDEDSECSSSLREFLMLERLCEEFEEAEERMRKRREQEKLEIGFKFRGGQLSTIEEEDEEEEEDSWMREIGEKYEHSEHFRKEEGKGTASGEGDHIHGEKLMSFEEFCGENFAVSPTFVEDMMEESRISQRRLEQAHEEFGKSLNFFLDIMRWQAS</sequence>
<reference evidence="5" key="1">
    <citation type="submission" date="2017-02" db="UniProtKB">
        <authorList>
            <consortium name="WormBaseParasite"/>
        </authorList>
    </citation>
    <scope>IDENTIFICATION</scope>
</reference>
<evidence type="ECO:0000256" key="1">
    <source>
        <dbReference type="SAM" id="Coils"/>
    </source>
</evidence>
<dbReference type="EMBL" id="UZAE01012311">
    <property type="protein sequence ID" value="VDO04502.1"/>
    <property type="molecule type" value="Genomic_DNA"/>
</dbReference>
<protein>
    <submittedName>
        <fullName evidence="5">Protein Ycf2-like</fullName>
    </submittedName>
</protein>
<name>A0A0R3TMI0_RODNA</name>
<accession>A0A0R3TMI0</accession>
<feature type="region of interest" description="Disordered" evidence="2">
    <location>
        <begin position="123"/>
        <end position="143"/>
    </location>
</feature>
<evidence type="ECO:0000256" key="2">
    <source>
        <dbReference type="SAM" id="MobiDB-lite"/>
    </source>
</evidence>
<keyword evidence="1" id="KW-0175">Coiled coil</keyword>
<feature type="compositionally biased region" description="Basic and acidic residues" evidence="2">
    <location>
        <begin position="123"/>
        <end position="132"/>
    </location>
</feature>
<proteinExistence type="predicted"/>
<organism evidence="5">
    <name type="scientific">Rodentolepis nana</name>
    <name type="common">Dwarf tapeworm</name>
    <name type="synonym">Hymenolepis nana</name>
    <dbReference type="NCBI Taxonomy" id="102285"/>
    <lineage>
        <taxon>Eukaryota</taxon>
        <taxon>Metazoa</taxon>
        <taxon>Spiralia</taxon>
        <taxon>Lophotrochozoa</taxon>
        <taxon>Platyhelminthes</taxon>
        <taxon>Cestoda</taxon>
        <taxon>Eucestoda</taxon>
        <taxon>Cyclophyllidea</taxon>
        <taxon>Hymenolepididae</taxon>
        <taxon>Rodentolepis</taxon>
    </lineage>
</organism>
<feature type="region of interest" description="Disordered" evidence="2">
    <location>
        <begin position="207"/>
        <end position="229"/>
    </location>
</feature>
<evidence type="ECO:0000313" key="5">
    <source>
        <dbReference type="WBParaSite" id="HNAJ_0000852501-mRNA-1"/>
    </source>
</evidence>
<feature type="region of interest" description="Disordered" evidence="2">
    <location>
        <begin position="22"/>
        <end position="71"/>
    </location>
</feature>
<gene>
    <name evidence="3" type="ORF">HNAJ_LOCUS8521</name>
</gene>
<feature type="coiled-coil region" evidence="1">
    <location>
        <begin position="93"/>
        <end position="123"/>
    </location>
</feature>
<evidence type="ECO:0000313" key="3">
    <source>
        <dbReference type="EMBL" id="VDO04502.1"/>
    </source>
</evidence>
<keyword evidence="4" id="KW-1185">Reference proteome</keyword>
<dbReference type="AlphaFoldDB" id="A0A0R3TMI0"/>
<reference evidence="3 4" key="2">
    <citation type="submission" date="2018-11" db="EMBL/GenBank/DDBJ databases">
        <authorList>
            <consortium name="Pathogen Informatics"/>
        </authorList>
    </citation>
    <scope>NUCLEOTIDE SEQUENCE [LARGE SCALE GENOMIC DNA]</scope>
</reference>
<dbReference type="Proteomes" id="UP000278807">
    <property type="component" value="Unassembled WGS sequence"/>
</dbReference>